<dbReference type="PANTHER" id="PTHR23248:SF9">
    <property type="entry name" value="PHOSPHOLIPID SCRAMBLASE"/>
    <property type="match status" value="1"/>
</dbReference>
<reference evidence="3 4" key="1">
    <citation type="journal article" date="2015" name="Sci. Rep.">
        <title>Genome of the facultative scuticociliatosis pathogen Pseudocohnilembus persalinus provides insight into its virulence through horizontal gene transfer.</title>
        <authorList>
            <person name="Xiong J."/>
            <person name="Wang G."/>
            <person name="Cheng J."/>
            <person name="Tian M."/>
            <person name="Pan X."/>
            <person name="Warren A."/>
            <person name="Jiang C."/>
            <person name="Yuan D."/>
            <person name="Miao W."/>
        </authorList>
    </citation>
    <scope>NUCLEOTIDE SEQUENCE [LARGE SCALE GENOMIC DNA]</scope>
    <source>
        <strain evidence="3">36N120E</strain>
    </source>
</reference>
<keyword evidence="4" id="KW-1185">Reference proteome</keyword>
<dbReference type="InterPro" id="IPR005552">
    <property type="entry name" value="Scramblase"/>
</dbReference>
<dbReference type="PANTHER" id="PTHR23248">
    <property type="entry name" value="PHOSPHOLIPID SCRAMBLASE-RELATED"/>
    <property type="match status" value="1"/>
</dbReference>
<evidence type="ECO:0000313" key="3">
    <source>
        <dbReference type="EMBL" id="KRX08728.1"/>
    </source>
</evidence>
<dbReference type="GO" id="GO:0005886">
    <property type="term" value="C:plasma membrane"/>
    <property type="evidence" value="ECO:0007669"/>
    <property type="project" value="TreeGrafter"/>
</dbReference>
<accession>A0A0V0R3D8</accession>
<dbReference type="InParanoid" id="A0A0V0R3D8"/>
<dbReference type="EMBL" id="LDAU01000058">
    <property type="protein sequence ID" value="KRX08728.1"/>
    <property type="molecule type" value="Genomic_DNA"/>
</dbReference>
<comment type="caution">
    <text evidence="3">The sequence shown here is derived from an EMBL/GenBank/DDBJ whole genome shotgun (WGS) entry which is preliminary data.</text>
</comment>
<comment type="similarity">
    <text evidence="1 2">Belongs to the phospholipid scramblase family.</text>
</comment>
<dbReference type="OrthoDB" id="191150at2759"/>
<evidence type="ECO:0000256" key="2">
    <source>
        <dbReference type="RuleBase" id="RU363116"/>
    </source>
</evidence>
<name>A0A0V0R3D8_PSEPJ</name>
<protein>
    <recommendedName>
        <fullName evidence="2">Phospholipid scramblase</fullName>
    </recommendedName>
</protein>
<gene>
    <name evidence="3" type="ORF">PPERSA_08039</name>
</gene>
<proteinExistence type="inferred from homology"/>
<dbReference type="GO" id="GO:0017128">
    <property type="term" value="F:phospholipid scramblase activity"/>
    <property type="evidence" value="ECO:0007669"/>
    <property type="project" value="InterPro"/>
</dbReference>
<evidence type="ECO:0000256" key="1">
    <source>
        <dbReference type="ARBA" id="ARBA00005350"/>
    </source>
</evidence>
<dbReference type="Pfam" id="PF03803">
    <property type="entry name" value="Scramblase"/>
    <property type="match status" value="1"/>
</dbReference>
<dbReference type="Proteomes" id="UP000054937">
    <property type="component" value="Unassembled WGS sequence"/>
</dbReference>
<sequence>MASGLDKLSGASQIKIDQRVEWIEAIPCCEQSNEYQIYNTDETFKDQGEEIGKITEENPGAACLYCCKMMRKYNTNLEINNFQVATSKREFKCACPYICNCLTFLEFCQQECDVFQKGEKIGSIRWPYACFCNPNRGKMSCAELDILNANGDIIYKITAHATQLPFIVQTFCCFSMGCIDSLSRKEYSILDTNGDSVGSITNIYNDLLVECCSKADQFAVKFPSDADANSKLLLLKAAIFLDFIHYGA</sequence>
<dbReference type="AlphaFoldDB" id="A0A0V0R3D8"/>
<evidence type="ECO:0000313" key="4">
    <source>
        <dbReference type="Proteomes" id="UP000054937"/>
    </source>
</evidence>
<organism evidence="3 4">
    <name type="scientific">Pseudocohnilembus persalinus</name>
    <name type="common">Ciliate</name>
    <dbReference type="NCBI Taxonomy" id="266149"/>
    <lineage>
        <taxon>Eukaryota</taxon>
        <taxon>Sar</taxon>
        <taxon>Alveolata</taxon>
        <taxon>Ciliophora</taxon>
        <taxon>Intramacronucleata</taxon>
        <taxon>Oligohymenophorea</taxon>
        <taxon>Scuticociliatia</taxon>
        <taxon>Philasterida</taxon>
        <taxon>Pseudocohnilembidae</taxon>
        <taxon>Pseudocohnilembus</taxon>
    </lineage>
</organism>